<organism evidence="2 3">
    <name type="scientific">Phnomibacter ginsenosidimutans</name>
    <dbReference type="NCBI Taxonomy" id="2676868"/>
    <lineage>
        <taxon>Bacteria</taxon>
        <taxon>Pseudomonadati</taxon>
        <taxon>Bacteroidota</taxon>
        <taxon>Chitinophagia</taxon>
        <taxon>Chitinophagales</taxon>
        <taxon>Chitinophagaceae</taxon>
        <taxon>Phnomibacter</taxon>
    </lineage>
</organism>
<dbReference type="KEGG" id="fls:GLV81_06650"/>
<keyword evidence="1" id="KW-0732">Signal</keyword>
<dbReference type="Proteomes" id="UP000426027">
    <property type="component" value="Chromosome"/>
</dbReference>
<dbReference type="NCBIfam" id="TIGR01200">
    <property type="entry name" value="GLPGLI"/>
    <property type="match status" value="1"/>
</dbReference>
<feature type="chain" id="PRO_5026076003" evidence="1">
    <location>
        <begin position="26"/>
        <end position="253"/>
    </location>
</feature>
<sequence>MLTTTAIKHSLLTVMLSCMLLPALAQTRFLSTGKIEFEKKTNMHKWIEDNAWTRELKDRLPPFRVQYYDLMFDSAQTYYKMGREVADDKWKNFWGSSTGEEDVVMHNLLAMQSTAYKQVFEKKFLVQDSALNIEWRITDETRTIAGFDCRKAVGKFFDSLYVVAFYTDQIAVPGGPELYNGLPGMILGLAFPRYYITWFATKVELVEPKMNELKIPSGKTTKVNRKELMDQVRKVFEWGTEEERQRGFWNTVL</sequence>
<evidence type="ECO:0000313" key="2">
    <source>
        <dbReference type="EMBL" id="QGW27817.1"/>
    </source>
</evidence>
<evidence type="ECO:0000313" key="3">
    <source>
        <dbReference type="Proteomes" id="UP000426027"/>
    </source>
</evidence>
<dbReference type="AlphaFoldDB" id="A0A6I6G6C4"/>
<gene>
    <name evidence="2" type="ORF">GLV81_06650</name>
</gene>
<dbReference type="EMBL" id="CP046566">
    <property type="protein sequence ID" value="QGW27817.1"/>
    <property type="molecule type" value="Genomic_DNA"/>
</dbReference>
<protein>
    <submittedName>
        <fullName evidence="2">GLPGLI family protein</fullName>
    </submittedName>
</protein>
<feature type="signal peptide" evidence="1">
    <location>
        <begin position="1"/>
        <end position="25"/>
    </location>
</feature>
<dbReference type="InterPro" id="IPR005901">
    <property type="entry name" value="GLPGLI"/>
</dbReference>
<name>A0A6I6G6C4_9BACT</name>
<dbReference type="RefSeq" id="WP_157477939.1">
    <property type="nucleotide sequence ID" value="NZ_CP046566.1"/>
</dbReference>
<dbReference type="Pfam" id="PF09697">
    <property type="entry name" value="Porph_ging"/>
    <property type="match status" value="1"/>
</dbReference>
<evidence type="ECO:0000256" key="1">
    <source>
        <dbReference type="SAM" id="SignalP"/>
    </source>
</evidence>
<accession>A0A6I6G6C4</accession>
<proteinExistence type="predicted"/>
<keyword evidence="3" id="KW-1185">Reference proteome</keyword>
<reference evidence="2 3" key="1">
    <citation type="submission" date="2019-11" db="EMBL/GenBank/DDBJ databases">
        <authorList>
            <person name="Im W.T."/>
        </authorList>
    </citation>
    <scope>NUCLEOTIDE SEQUENCE [LARGE SCALE GENOMIC DNA]</scope>
    <source>
        <strain evidence="2 3">SB-02</strain>
    </source>
</reference>